<feature type="transmembrane region" description="Helical" evidence="1">
    <location>
        <begin position="44"/>
        <end position="66"/>
    </location>
</feature>
<name>A0A0F7JMK3_9DEIO</name>
<sequence length="219" mass="22847">MIPGAITPGRWRAAALAALWTLVAATLALGAYSLWRAGVTDQFAWLATLRALLAAVVLVWWTQLLARYTHAVPTPDGDGVLRSLRGLFPWLTSLRLALWALSALAYLSGTLNANPVALTAIATIELGFILAKNAVYGSLVRAAPHPEDLPARARLLSWLNVAAPLSLALGVVNVVPVAGLGGAPDAVSLGVYGLHALLDVAATLLALKAVQTAPHPRPA</sequence>
<organism evidence="2 3">
    <name type="scientific">Deinococcus soli</name>
    <name type="common">ex Cha et al. 2016</name>
    <dbReference type="NCBI Taxonomy" id="1309411"/>
    <lineage>
        <taxon>Bacteria</taxon>
        <taxon>Thermotogati</taxon>
        <taxon>Deinococcota</taxon>
        <taxon>Deinococci</taxon>
        <taxon>Deinococcales</taxon>
        <taxon>Deinococcaceae</taxon>
        <taxon>Deinococcus</taxon>
    </lineage>
</organism>
<keyword evidence="1" id="KW-0472">Membrane</keyword>
<reference evidence="2 3" key="1">
    <citation type="submission" date="2015-01" db="EMBL/GenBank/DDBJ databases">
        <title>Deinococcus soli/N5/whole genome sequencing.</title>
        <authorList>
            <person name="Kim M.K."/>
            <person name="Srinivasan S."/>
            <person name="Lee J.-J."/>
        </authorList>
    </citation>
    <scope>NUCLEOTIDE SEQUENCE [LARGE SCALE GENOMIC DNA]</scope>
    <source>
        <strain evidence="2 3">N5</strain>
    </source>
</reference>
<dbReference type="AlphaFoldDB" id="A0A0F7JMK3"/>
<keyword evidence="1" id="KW-0812">Transmembrane</keyword>
<dbReference type="RefSeq" id="WP_046843154.1">
    <property type="nucleotide sequence ID" value="NZ_CP011389.1"/>
</dbReference>
<dbReference type="EMBL" id="CP011389">
    <property type="protein sequence ID" value="AKH16579.1"/>
    <property type="molecule type" value="Genomic_DNA"/>
</dbReference>
<gene>
    <name evidence="2" type="ORF">SY84_05380</name>
</gene>
<accession>A0A0F7JMK3</accession>
<evidence type="ECO:0000313" key="2">
    <source>
        <dbReference type="EMBL" id="AKH16579.1"/>
    </source>
</evidence>
<dbReference type="PATRIC" id="fig|1309411.5.peg.1103"/>
<keyword evidence="3" id="KW-1185">Reference proteome</keyword>
<feature type="transmembrane region" description="Helical" evidence="1">
    <location>
        <begin position="113"/>
        <end position="135"/>
    </location>
</feature>
<evidence type="ECO:0000256" key="1">
    <source>
        <dbReference type="SAM" id="Phobius"/>
    </source>
</evidence>
<protein>
    <submittedName>
        <fullName evidence="2">Uncharacterized protein</fullName>
    </submittedName>
</protein>
<feature type="transmembrane region" description="Helical" evidence="1">
    <location>
        <begin position="155"/>
        <end position="175"/>
    </location>
</feature>
<evidence type="ECO:0000313" key="3">
    <source>
        <dbReference type="Proteomes" id="UP000034024"/>
    </source>
</evidence>
<keyword evidence="1" id="KW-1133">Transmembrane helix</keyword>
<proteinExistence type="predicted"/>
<dbReference type="KEGG" id="dch:SY84_05380"/>
<dbReference type="Proteomes" id="UP000034024">
    <property type="component" value="Chromosome"/>
</dbReference>
<feature type="transmembrane region" description="Helical" evidence="1">
    <location>
        <begin position="87"/>
        <end position="107"/>
    </location>
</feature>
<feature type="transmembrane region" description="Helical" evidence="1">
    <location>
        <begin position="187"/>
        <end position="207"/>
    </location>
</feature>
<dbReference type="OrthoDB" id="62991at2"/>